<dbReference type="AlphaFoldDB" id="A0A1M2VKL9"/>
<feature type="signal peptide" evidence="1">
    <location>
        <begin position="1"/>
        <end position="18"/>
    </location>
</feature>
<dbReference type="EMBL" id="MNAD01001083">
    <property type="protein sequence ID" value="OJT08083.1"/>
    <property type="molecule type" value="Genomic_DNA"/>
</dbReference>
<dbReference type="OMA" id="MITWDVE"/>
<accession>A0A1M2VKL9</accession>
<evidence type="ECO:0000256" key="1">
    <source>
        <dbReference type="SAM" id="SignalP"/>
    </source>
</evidence>
<organism evidence="2 3">
    <name type="scientific">Trametes pubescens</name>
    <name type="common">White-rot fungus</name>
    <dbReference type="NCBI Taxonomy" id="154538"/>
    <lineage>
        <taxon>Eukaryota</taxon>
        <taxon>Fungi</taxon>
        <taxon>Dikarya</taxon>
        <taxon>Basidiomycota</taxon>
        <taxon>Agaricomycotina</taxon>
        <taxon>Agaricomycetes</taxon>
        <taxon>Polyporales</taxon>
        <taxon>Polyporaceae</taxon>
        <taxon>Trametes</taxon>
    </lineage>
</organism>
<reference evidence="2 3" key="1">
    <citation type="submission" date="2016-10" db="EMBL/GenBank/DDBJ databases">
        <title>Genome sequence of the basidiomycete white-rot fungus Trametes pubescens.</title>
        <authorList>
            <person name="Makela M.R."/>
            <person name="Granchi Z."/>
            <person name="Peng M."/>
            <person name="De Vries R.P."/>
            <person name="Grigoriev I."/>
            <person name="Riley R."/>
            <person name="Hilden K."/>
        </authorList>
    </citation>
    <scope>NUCLEOTIDE SEQUENCE [LARGE SCALE GENOMIC DNA]</scope>
    <source>
        <strain evidence="2 3">FBCC735</strain>
    </source>
</reference>
<dbReference type="Proteomes" id="UP000184267">
    <property type="component" value="Unassembled WGS sequence"/>
</dbReference>
<keyword evidence="3" id="KW-1185">Reference proteome</keyword>
<comment type="caution">
    <text evidence="2">The sequence shown here is derived from an EMBL/GenBank/DDBJ whole genome shotgun (WGS) entry which is preliminary data.</text>
</comment>
<sequence>MWTTSLLLALAAVVPSFANPLHMRLRRDSVAPPITNPTAGTVWRAGETQMITWDVEALHGVRPSNPLAKIYLGTVTPEGEERFMLGDPLASGFPILGGNVNLTVPSVPSGDNYFVCVFGSTRDTSAAFTIVGVDTDEGTSSQSPLVFAGGHLAH</sequence>
<feature type="chain" id="PRO_5013313267" evidence="1">
    <location>
        <begin position="19"/>
        <end position="154"/>
    </location>
</feature>
<protein>
    <submittedName>
        <fullName evidence="2">Uncharacterized protein</fullName>
    </submittedName>
</protein>
<name>A0A1M2VKL9_TRAPU</name>
<keyword evidence="1" id="KW-0732">Signal</keyword>
<evidence type="ECO:0000313" key="3">
    <source>
        <dbReference type="Proteomes" id="UP000184267"/>
    </source>
</evidence>
<dbReference type="OrthoDB" id="2339190at2759"/>
<gene>
    <name evidence="2" type="ORF">TRAPUB_1018</name>
</gene>
<evidence type="ECO:0000313" key="2">
    <source>
        <dbReference type="EMBL" id="OJT08083.1"/>
    </source>
</evidence>
<dbReference type="STRING" id="154538.A0A1M2VKL9"/>
<proteinExistence type="predicted"/>